<protein>
    <submittedName>
        <fullName evidence="2">Uncharacterized protein</fullName>
    </submittedName>
</protein>
<sequence>MPTSEKEKEAEKSVDAEKEKVEDVVDVEAYETTKAAERSTGGMTKRLRSSSGKVVPTASKTPAPRVKTKG</sequence>
<accession>A0A2K3KMA2</accession>
<feature type="region of interest" description="Disordered" evidence="1">
    <location>
        <begin position="1"/>
        <end position="70"/>
    </location>
</feature>
<comment type="caution">
    <text evidence="2">The sequence shown here is derived from an EMBL/GenBank/DDBJ whole genome shotgun (WGS) entry which is preliminary data.</text>
</comment>
<feature type="compositionally biased region" description="Basic and acidic residues" evidence="1">
    <location>
        <begin position="1"/>
        <end position="23"/>
    </location>
</feature>
<dbReference type="AlphaFoldDB" id="A0A2K3KMA2"/>
<dbReference type="Proteomes" id="UP000236291">
    <property type="component" value="Unassembled WGS sequence"/>
</dbReference>
<proteinExistence type="predicted"/>
<gene>
    <name evidence="2" type="ORF">L195_g063491</name>
</gene>
<name>A0A2K3KMA2_TRIPR</name>
<feature type="non-terminal residue" evidence="2">
    <location>
        <position position="70"/>
    </location>
</feature>
<evidence type="ECO:0000313" key="3">
    <source>
        <dbReference type="Proteomes" id="UP000236291"/>
    </source>
</evidence>
<evidence type="ECO:0000256" key="1">
    <source>
        <dbReference type="SAM" id="MobiDB-lite"/>
    </source>
</evidence>
<evidence type="ECO:0000313" key="2">
    <source>
        <dbReference type="EMBL" id="PNX67382.1"/>
    </source>
</evidence>
<dbReference type="EMBL" id="ASHM01208675">
    <property type="protein sequence ID" value="PNX67382.1"/>
    <property type="molecule type" value="Genomic_DNA"/>
</dbReference>
<reference evidence="2 3" key="1">
    <citation type="journal article" date="2014" name="Am. J. Bot.">
        <title>Genome assembly and annotation for red clover (Trifolium pratense; Fabaceae).</title>
        <authorList>
            <person name="Istvanek J."/>
            <person name="Jaros M."/>
            <person name="Krenek A."/>
            <person name="Repkova J."/>
        </authorList>
    </citation>
    <scope>NUCLEOTIDE SEQUENCE [LARGE SCALE GENOMIC DNA]</scope>
    <source>
        <strain evidence="3">cv. Tatra</strain>
        <tissue evidence="2">Young leaves</tissue>
    </source>
</reference>
<reference evidence="2 3" key="2">
    <citation type="journal article" date="2017" name="Front. Plant Sci.">
        <title>Gene Classification and Mining of Molecular Markers Useful in Red Clover (Trifolium pratense) Breeding.</title>
        <authorList>
            <person name="Istvanek J."/>
            <person name="Dluhosova J."/>
            <person name="Dluhos P."/>
            <person name="Patkova L."/>
            <person name="Nedelnik J."/>
            <person name="Repkova J."/>
        </authorList>
    </citation>
    <scope>NUCLEOTIDE SEQUENCE [LARGE SCALE GENOMIC DNA]</scope>
    <source>
        <strain evidence="3">cv. Tatra</strain>
        <tissue evidence="2">Young leaves</tissue>
    </source>
</reference>
<organism evidence="2 3">
    <name type="scientific">Trifolium pratense</name>
    <name type="common">Red clover</name>
    <dbReference type="NCBI Taxonomy" id="57577"/>
    <lineage>
        <taxon>Eukaryota</taxon>
        <taxon>Viridiplantae</taxon>
        <taxon>Streptophyta</taxon>
        <taxon>Embryophyta</taxon>
        <taxon>Tracheophyta</taxon>
        <taxon>Spermatophyta</taxon>
        <taxon>Magnoliopsida</taxon>
        <taxon>eudicotyledons</taxon>
        <taxon>Gunneridae</taxon>
        <taxon>Pentapetalae</taxon>
        <taxon>rosids</taxon>
        <taxon>fabids</taxon>
        <taxon>Fabales</taxon>
        <taxon>Fabaceae</taxon>
        <taxon>Papilionoideae</taxon>
        <taxon>50 kb inversion clade</taxon>
        <taxon>NPAAA clade</taxon>
        <taxon>Hologalegina</taxon>
        <taxon>IRL clade</taxon>
        <taxon>Trifolieae</taxon>
        <taxon>Trifolium</taxon>
    </lineage>
</organism>